<evidence type="ECO:0000313" key="2">
    <source>
        <dbReference type="EMBL" id="QDT30905.1"/>
    </source>
</evidence>
<feature type="compositionally biased region" description="Pro residues" evidence="1">
    <location>
        <begin position="166"/>
        <end position="176"/>
    </location>
</feature>
<name>A0A517QH16_9PLAN</name>
<dbReference type="OrthoDB" id="5220at2"/>
<dbReference type="EMBL" id="CP036267">
    <property type="protein sequence ID" value="QDT30950.1"/>
    <property type="molecule type" value="Genomic_DNA"/>
</dbReference>
<reference evidence="2 4" key="1">
    <citation type="submission" date="2019-02" db="EMBL/GenBank/DDBJ databases">
        <title>Deep-cultivation of Planctomycetes and their phenomic and genomic characterization uncovers novel biology.</title>
        <authorList>
            <person name="Wiegand S."/>
            <person name="Jogler M."/>
            <person name="Boedeker C."/>
            <person name="Pinto D."/>
            <person name="Vollmers J."/>
            <person name="Rivas-Marin E."/>
            <person name="Kohn T."/>
            <person name="Peeters S.H."/>
            <person name="Heuer A."/>
            <person name="Rast P."/>
            <person name="Oberbeckmann S."/>
            <person name="Bunk B."/>
            <person name="Jeske O."/>
            <person name="Meyerdierks A."/>
            <person name="Storesund J.E."/>
            <person name="Kallscheuer N."/>
            <person name="Luecker S."/>
            <person name="Lage O.M."/>
            <person name="Pohl T."/>
            <person name="Merkel B.J."/>
            <person name="Hornburger P."/>
            <person name="Mueller R.-W."/>
            <person name="Bruemmer F."/>
            <person name="Labrenz M."/>
            <person name="Spormann A.M."/>
            <person name="Op den Camp H."/>
            <person name="Overmann J."/>
            <person name="Amann R."/>
            <person name="Jetten M.S.M."/>
            <person name="Mascher T."/>
            <person name="Medema M.H."/>
            <person name="Devos D.P."/>
            <person name="Kaster A.-K."/>
            <person name="Ovreas L."/>
            <person name="Rohde M."/>
            <person name="Galperin M.Y."/>
            <person name="Jogler C."/>
        </authorList>
    </citation>
    <scope>NUCLEOTIDE SEQUENCE [LARGE SCALE GENOMIC DNA]</scope>
    <source>
        <strain evidence="2 4">Mal48</strain>
    </source>
</reference>
<sequence>MAAIDWNHDDYQESRGGGQLYPAGDYLVKIVKEEKRETKTKNGDLLALELSIGDGEHRGGVLFWSLNLWHNSTRTRDIARGELKGICNAINKPTLRDTSELCEIPFILTLGLKGTGDDMRQTFQRCQPRNNRPQPPPQQPVQQPSQQYTQQPPQQPVQQPAGPQSQPEPGPGAPVW</sequence>
<feature type="compositionally biased region" description="Low complexity" evidence="1">
    <location>
        <begin position="140"/>
        <end position="165"/>
    </location>
</feature>
<dbReference type="Proteomes" id="UP000315724">
    <property type="component" value="Chromosome"/>
</dbReference>
<feature type="region of interest" description="Disordered" evidence="1">
    <location>
        <begin position="126"/>
        <end position="176"/>
    </location>
</feature>
<gene>
    <name evidence="2" type="ORF">Mal48_01340</name>
    <name evidence="3" type="ORF">Mal48_01790</name>
</gene>
<dbReference type="RefSeq" id="WP_145195173.1">
    <property type="nucleotide sequence ID" value="NZ_CP036267.1"/>
</dbReference>
<evidence type="ECO:0000313" key="3">
    <source>
        <dbReference type="EMBL" id="QDT30950.1"/>
    </source>
</evidence>
<dbReference type="EMBL" id="CP036267">
    <property type="protein sequence ID" value="QDT30905.1"/>
    <property type="molecule type" value="Genomic_DNA"/>
</dbReference>
<dbReference type="AlphaFoldDB" id="A0A517QH16"/>
<keyword evidence="4" id="KW-1185">Reference proteome</keyword>
<dbReference type="KEGG" id="tpol:Mal48_01340"/>
<proteinExistence type="predicted"/>
<dbReference type="Pfam" id="PF05037">
    <property type="entry name" value="DUF669"/>
    <property type="match status" value="1"/>
</dbReference>
<evidence type="ECO:0000256" key="1">
    <source>
        <dbReference type="SAM" id="MobiDB-lite"/>
    </source>
</evidence>
<dbReference type="InterPro" id="IPR007731">
    <property type="entry name" value="DUF669"/>
</dbReference>
<dbReference type="KEGG" id="tpol:Mal48_01790"/>
<accession>A0A517QH16</accession>
<evidence type="ECO:0000313" key="4">
    <source>
        <dbReference type="Proteomes" id="UP000315724"/>
    </source>
</evidence>
<organism evidence="2 4">
    <name type="scientific">Thalassoglobus polymorphus</name>
    <dbReference type="NCBI Taxonomy" id="2527994"/>
    <lineage>
        <taxon>Bacteria</taxon>
        <taxon>Pseudomonadati</taxon>
        <taxon>Planctomycetota</taxon>
        <taxon>Planctomycetia</taxon>
        <taxon>Planctomycetales</taxon>
        <taxon>Planctomycetaceae</taxon>
        <taxon>Thalassoglobus</taxon>
    </lineage>
</organism>
<evidence type="ECO:0008006" key="5">
    <source>
        <dbReference type="Google" id="ProtNLM"/>
    </source>
</evidence>
<protein>
    <recommendedName>
        <fullName evidence="5">DUF669 domain-containing protein</fullName>
    </recommendedName>
</protein>